<organism evidence="2 3">
    <name type="scientific">Herbaspirillum hiltneri N3</name>
    <dbReference type="NCBI Taxonomy" id="1262470"/>
    <lineage>
        <taxon>Bacteria</taxon>
        <taxon>Pseudomonadati</taxon>
        <taxon>Pseudomonadota</taxon>
        <taxon>Betaproteobacteria</taxon>
        <taxon>Burkholderiales</taxon>
        <taxon>Oxalobacteraceae</taxon>
        <taxon>Herbaspirillum</taxon>
    </lineage>
</organism>
<name>A0ABN4I4R8_9BURK</name>
<evidence type="ECO:0000313" key="2">
    <source>
        <dbReference type="EMBL" id="AKZ65189.1"/>
    </source>
</evidence>
<dbReference type="EMBL" id="CP011409">
    <property type="protein sequence ID" value="AKZ65189.1"/>
    <property type="molecule type" value="Genomic_DNA"/>
</dbReference>
<evidence type="ECO:0000256" key="1">
    <source>
        <dbReference type="ARBA" id="ARBA00007189"/>
    </source>
</evidence>
<accession>A0ABN4I4R8</accession>
<dbReference type="InterPro" id="IPR016772">
    <property type="entry name" value="UCP020408"/>
</dbReference>
<comment type="similarity">
    <text evidence="1">Belongs to the UPF0751 family.</text>
</comment>
<dbReference type="Proteomes" id="UP000063429">
    <property type="component" value="Chromosome"/>
</dbReference>
<dbReference type="RefSeq" id="WP_053201312.1">
    <property type="nucleotide sequence ID" value="NZ_CP011409.1"/>
</dbReference>
<evidence type="ECO:0000313" key="3">
    <source>
        <dbReference type="Proteomes" id="UP000063429"/>
    </source>
</evidence>
<reference evidence="3" key="1">
    <citation type="journal article" date="2015" name="Genome Announc.">
        <title>Complete Genome Sequence of Herbaspirillum hiltneri N3 (DSM 17495), Isolated from Surface-Sterilized Wheat Roots.</title>
        <authorList>
            <person name="Guizelini D."/>
            <person name="Saizaki P.M."/>
            <person name="Coimbra N.A."/>
            <person name="Weiss V.A."/>
            <person name="Faoro H."/>
            <person name="Sfeir M.Z."/>
            <person name="Baura V.A."/>
            <person name="Monteiro R.A."/>
            <person name="Chubatsu L.S."/>
            <person name="Souza E.M."/>
            <person name="Cruz L.M."/>
            <person name="Pedrosa F.O."/>
            <person name="Raittz R.T."/>
            <person name="Marchaukoski J.N."/>
            <person name="Steffens M.B."/>
        </authorList>
    </citation>
    <scope>NUCLEOTIDE SEQUENCE [LARGE SCALE GENOMIC DNA]</scope>
    <source>
        <strain evidence="3">N3</strain>
    </source>
</reference>
<keyword evidence="3" id="KW-1185">Reference proteome</keyword>
<proteinExistence type="inferred from homology"/>
<gene>
    <name evidence="2" type="ORF">F506_06060</name>
</gene>
<protein>
    <recommendedName>
        <fullName evidence="4">DUF2325 domain-containing protein</fullName>
    </recommendedName>
</protein>
<dbReference type="Pfam" id="PF10087">
    <property type="entry name" value="DUF2325"/>
    <property type="match status" value="1"/>
</dbReference>
<sequence length="147" mass="15550">MHRATSKNHPASVSVTSTTSAIAAATAFSLADRCVLCVGGLTGARNHYRVAIEERHGKFIHHDGGREDSLHRLQPMLTGADMVLCASGNISHNAYQLVKQLCKKQGKPCVMVKGTGIASFIDGLGSLSGKLLSSQRGETVLKSGRHA</sequence>
<evidence type="ECO:0008006" key="4">
    <source>
        <dbReference type="Google" id="ProtNLM"/>
    </source>
</evidence>